<comment type="pathway">
    <text evidence="1">Cofactor biosynthesis; ubiquinone biosynthesis.</text>
</comment>
<protein>
    <recommendedName>
        <fullName evidence="1">Ubiquinone biosynthesis accessory factor UbiJ</fullName>
    </recommendedName>
</protein>
<organism evidence="4 5">
    <name type="scientific">Thalassotalea euphylliae</name>
    <dbReference type="NCBI Taxonomy" id="1655234"/>
    <lineage>
        <taxon>Bacteria</taxon>
        <taxon>Pseudomonadati</taxon>
        <taxon>Pseudomonadota</taxon>
        <taxon>Gammaproteobacteria</taxon>
        <taxon>Alteromonadales</taxon>
        <taxon>Colwelliaceae</taxon>
        <taxon>Thalassotalea</taxon>
    </lineage>
</organism>
<name>A0A3E0U3M3_9GAMM</name>
<feature type="domain" description="SCP2" evidence="3">
    <location>
        <begin position="30"/>
        <end position="115"/>
    </location>
</feature>
<keyword evidence="5" id="KW-1185">Reference proteome</keyword>
<comment type="similarity">
    <text evidence="1">Belongs to the UbiJ family.</text>
</comment>
<reference evidence="5" key="1">
    <citation type="submission" date="2018-08" db="EMBL/GenBank/DDBJ databases">
        <title>Thalassotalea euphylliae genome.</title>
        <authorList>
            <person name="Summers S."/>
            <person name="Rice S.A."/>
            <person name="Freckelton M.L."/>
            <person name="Nedved B.T."/>
            <person name="Hadfield M.G."/>
        </authorList>
    </citation>
    <scope>NUCLEOTIDE SEQUENCE [LARGE SCALE GENOMIC DNA]</scope>
    <source>
        <strain evidence="5">H3</strain>
    </source>
</reference>
<dbReference type="PANTHER" id="PTHR38693">
    <property type="entry name" value="UBIQUINONE BIOSYNTHESIS PROTEIN UBIJ"/>
    <property type="match status" value="1"/>
</dbReference>
<evidence type="ECO:0000256" key="1">
    <source>
        <dbReference type="HAMAP-Rule" id="MF_02215"/>
    </source>
</evidence>
<dbReference type="InterPro" id="IPR038989">
    <property type="entry name" value="UbiJ"/>
</dbReference>
<dbReference type="Gene3D" id="3.30.1050.10">
    <property type="entry name" value="SCP2 sterol-binding domain"/>
    <property type="match status" value="1"/>
</dbReference>
<comment type="subcellular location">
    <subcellularLocation>
        <location evidence="1">Cytoplasm</location>
    </subcellularLocation>
</comment>
<comment type="function">
    <text evidence="1">Required for ubiquinone (coenzyme Q) biosynthesis. Binds hydrophobic ubiquinone biosynthetic intermediates via its SCP2 domain and is essential for the stability of the Ubi complex. May constitute a docking platform where Ubi enzymes assemble and access their SCP2-bound polyprenyl substrates.</text>
</comment>
<evidence type="ECO:0000256" key="2">
    <source>
        <dbReference type="SAM" id="Coils"/>
    </source>
</evidence>
<dbReference type="GO" id="GO:0006744">
    <property type="term" value="P:ubiquinone biosynthetic process"/>
    <property type="evidence" value="ECO:0007669"/>
    <property type="project" value="UniProtKB-UniRule"/>
</dbReference>
<evidence type="ECO:0000259" key="3">
    <source>
        <dbReference type="Pfam" id="PF02036"/>
    </source>
</evidence>
<feature type="coiled-coil region" evidence="2">
    <location>
        <begin position="184"/>
        <end position="211"/>
    </location>
</feature>
<proteinExistence type="inferred from homology"/>
<evidence type="ECO:0000313" key="4">
    <source>
        <dbReference type="EMBL" id="REL31379.1"/>
    </source>
</evidence>
<dbReference type="RefSeq" id="WP_116016167.1">
    <property type="nucleotide sequence ID" value="NZ_QUOT01000001.1"/>
</dbReference>
<dbReference type="AlphaFoldDB" id="A0A3E0U3M3"/>
<gene>
    <name evidence="1" type="primary">ubiJ</name>
    <name evidence="4" type="ORF">DXX94_12005</name>
</gene>
<dbReference type="SUPFAM" id="SSF55718">
    <property type="entry name" value="SCP-like"/>
    <property type="match status" value="1"/>
</dbReference>
<comment type="caution">
    <text evidence="4">The sequence shown here is derived from an EMBL/GenBank/DDBJ whole genome shotgun (WGS) entry which is preliminary data.</text>
</comment>
<dbReference type="InterPro" id="IPR036527">
    <property type="entry name" value="SCP2_sterol-bd_dom_sf"/>
</dbReference>
<keyword evidence="2" id="KW-0175">Coiled coil</keyword>
<evidence type="ECO:0000313" key="5">
    <source>
        <dbReference type="Proteomes" id="UP000256899"/>
    </source>
</evidence>
<dbReference type="GO" id="GO:0005737">
    <property type="term" value="C:cytoplasm"/>
    <property type="evidence" value="ECO:0007669"/>
    <property type="project" value="UniProtKB-SubCell"/>
</dbReference>
<dbReference type="Pfam" id="PF02036">
    <property type="entry name" value="SCP2"/>
    <property type="match status" value="1"/>
</dbReference>
<dbReference type="EMBL" id="QUOT01000001">
    <property type="protein sequence ID" value="REL31379.1"/>
    <property type="molecule type" value="Genomic_DNA"/>
</dbReference>
<accession>A0A3E0U3M3</accession>
<keyword evidence="1" id="KW-0963">Cytoplasm</keyword>
<dbReference type="UniPathway" id="UPA00232"/>
<dbReference type="HAMAP" id="MF_02215">
    <property type="entry name" value="UbiJ"/>
    <property type="match status" value="1"/>
</dbReference>
<keyword evidence="1" id="KW-0831">Ubiquinone biosynthesis</keyword>
<sequence>MRPALLAQLLCSAIETIANQAFALSEKPVTFAEKYQGKALAIDLKELGFSLQFQYISAKLFVTSPEQPAADCTITTSLSTLNKIKSEYQLTELIKADQLDISGDMKLAQQFAALAESIEIDWGSAIEAHIGDVATHKLLTLVAKAKDKLNFAKAQISADMSEYLVFEQQLVVSASELRHFNEGVKDNQQHAEQLAQRIDELSAKITKLSHH</sequence>
<dbReference type="Proteomes" id="UP000256899">
    <property type="component" value="Unassembled WGS sequence"/>
</dbReference>
<dbReference type="InterPro" id="IPR003033">
    <property type="entry name" value="SCP2_sterol-bd_dom"/>
</dbReference>
<dbReference type="PANTHER" id="PTHR38693:SF1">
    <property type="entry name" value="UBIQUINONE BIOSYNTHESIS ACCESSORY FACTOR UBIJ"/>
    <property type="match status" value="1"/>
</dbReference>